<organism evidence="1 2">
    <name type="scientific">Rhodococcus erythropolis</name>
    <name type="common">Arthrobacter picolinophilus</name>
    <dbReference type="NCBI Taxonomy" id="1833"/>
    <lineage>
        <taxon>Bacteria</taxon>
        <taxon>Bacillati</taxon>
        <taxon>Actinomycetota</taxon>
        <taxon>Actinomycetes</taxon>
        <taxon>Mycobacteriales</taxon>
        <taxon>Nocardiaceae</taxon>
        <taxon>Rhodococcus</taxon>
        <taxon>Rhodococcus erythropolis group</taxon>
    </lineage>
</organism>
<dbReference type="AlphaFoldDB" id="A0A8I0ZKD9"/>
<proteinExistence type="predicted"/>
<dbReference type="RefSeq" id="WP_197940392.1">
    <property type="nucleotide sequence ID" value="NZ_JAECSB010000010.1"/>
</dbReference>
<gene>
    <name evidence="1" type="ORF">I3517_00650</name>
</gene>
<comment type="caution">
    <text evidence="1">The sequence shown here is derived from an EMBL/GenBank/DDBJ whole genome shotgun (WGS) entry which is preliminary data.</text>
</comment>
<evidence type="ECO:0000313" key="1">
    <source>
        <dbReference type="EMBL" id="MBH5141126.1"/>
    </source>
</evidence>
<protein>
    <submittedName>
        <fullName evidence="1">Uncharacterized protein</fullName>
    </submittedName>
</protein>
<keyword evidence="2" id="KW-1185">Reference proteome</keyword>
<accession>A0A8I0ZKD9</accession>
<dbReference type="EMBL" id="JAECSB010000010">
    <property type="protein sequence ID" value="MBH5141126.1"/>
    <property type="molecule type" value="Genomic_DNA"/>
</dbReference>
<evidence type="ECO:0000313" key="2">
    <source>
        <dbReference type="Proteomes" id="UP000627573"/>
    </source>
</evidence>
<dbReference type="Proteomes" id="UP000627573">
    <property type="component" value="Unassembled WGS sequence"/>
</dbReference>
<name>A0A8I0ZKD9_RHOER</name>
<reference evidence="1 2" key="1">
    <citation type="submission" date="2020-12" db="EMBL/GenBank/DDBJ databases">
        <title>Draft genome sequence of furan degrading bacterial strain FUR100.</title>
        <authorList>
            <person name="Woiski C."/>
        </authorList>
    </citation>
    <scope>NUCLEOTIDE SEQUENCE [LARGE SCALE GENOMIC DNA]</scope>
    <source>
        <strain evidence="1 2">FUR100</strain>
    </source>
</reference>
<sequence>MSHELLYATGTAAGEPAAALGIALETLQELLGELESSNTFVVVQGHSHTITPTSVQQPGMMRSERPGYIATVTTVVEIS</sequence>